<dbReference type="CDD" id="cd09272">
    <property type="entry name" value="RNase_HI_RT_Ty1"/>
    <property type="match status" value="1"/>
</dbReference>
<comment type="caution">
    <text evidence="1">The sequence shown here is derived from an EMBL/GenBank/DDBJ whole genome shotgun (WGS) entry which is preliminary data.</text>
</comment>
<dbReference type="PANTHER" id="PTHR11439:SF470">
    <property type="entry name" value="CYSTEINE-RICH RLK (RECEPTOR-LIKE PROTEIN KINASE) 8"/>
    <property type="match status" value="1"/>
</dbReference>
<dbReference type="PANTHER" id="PTHR11439">
    <property type="entry name" value="GAG-POL-RELATED RETROTRANSPOSON"/>
    <property type="match status" value="1"/>
</dbReference>
<gene>
    <name evidence="1" type="ORF">LIER_11843</name>
</gene>
<evidence type="ECO:0000313" key="2">
    <source>
        <dbReference type="Proteomes" id="UP001454036"/>
    </source>
</evidence>
<keyword evidence="1" id="KW-0675">Receptor</keyword>
<protein>
    <submittedName>
        <fullName evidence="1">Transmembrane signal receptor</fullName>
    </submittedName>
</protein>
<reference evidence="1 2" key="1">
    <citation type="submission" date="2024-01" db="EMBL/GenBank/DDBJ databases">
        <title>The complete chloroplast genome sequence of Lithospermum erythrorhizon: insights into the phylogenetic relationship among Boraginaceae species and the maternal lineages of purple gromwells.</title>
        <authorList>
            <person name="Okada T."/>
            <person name="Watanabe K."/>
        </authorList>
    </citation>
    <scope>NUCLEOTIDE SEQUENCE [LARGE SCALE GENOMIC DNA]</scope>
</reference>
<keyword evidence="1" id="KW-0812">Transmembrane</keyword>
<proteinExistence type="predicted"/>
<organism evidence="1 2">
    <name type="scientific">Lithospermum erythrorhizon</name>
    <name type="common">Purple gromwell</name>
    <name type="synonym">Lithospermum officinale var. erythrorhizon</name>
    <dbReference type="NCBI Taxonomy" id="34254"/>
    <lineage>
        <taxon>Eukaryota</taxon>
        <taxon>Viridiplantae</taxon>
        <taxon>Streptophyta</taxon>
        <taxon>Embryophyta</taxon>
        <taxon>Tracheophyta</taxon>
        <taxon>Spermatophyta</taxon>
        <taxon>Magnoliopsida</taxon>
        <taxon>eudicotyledons</taxon>
        <taxon>Gunneridae</taxon>
        <taxon>Pentapetalae</taxon>
        <taxon>asterids</taxon>
        <taxon>lamiids</taxon>
        <taxon>Boraginales</taxon>
        <taxon>Boraginaceae</taxon>
        <taxon>Boraginoideae</taxon>
        <taxon>Lithospermeae</taxon>
        <taxon>Lithospermum</taxon>
    </lineage>
</organism>
<dbReference type="EMBL" id="BAABME010002223">
    <property type="protein sequence ID" value="GAA0153657.1"/>
    <property type="molecule type" value="Genomic_DNA"/>
</dbReference>
<dbReference type="AlphaFoldDB" id="A0AAV3PUN6"/>
<evidence type="ECO:0000313" key="1">
    <source>
        <dbReference type="EMBL" id="GAA0153657.1"/>
    </source>
</evidence>
<name>A0AAV3PUN6_LITER</name>
<accession>A0AAV3PUN6</accession>
<keyword evidence="2" id="KW-1185">Reference proteome</keyword>
<keyword evidence="1" id="KW-0472">Membrane</keyword>
<sequence>MAFPMEQNQTLGLSTSPEIVDGEKYRRLVVRLLYLAFTRPDIYSAVHVLSQFLQKRKEDHWVATLRVVRYLKGSLGQGVLLKCESTLALQWLCDSDWAACPTSRQSVTGWIVFLGSSLISWKSKKQDTVSLSSAEAEYRAMAKLTCELKWLSGLLECLGVRLHGPMKLADIFTKPLGTNKFDYFLDKLGIYNFHAPT</sequence>
<dbReference type="Proteomes" id="UP001454036">
    <property type="component" value="Unassembled WGS sequence"/>
</dbReference>